<accession>G5J3F7</accession>
<reference evidence="2 3" key="1">
    <citation type="journal article" date="2011" name="Front. Microbiol.">
        <title>Two Strains of Crocosphaera watsonii with Highly Conserved Genomes are Distinguished by Strain-Specific Features.</title>
        <authorList>
            <person name="Bench S.R."/>
            <person name="Ilikchyan I.N."/>
            <person name="Tripp H.J."/>
            <person name="Zehr J.P."/>
        </authorList>
    </citation>
    <scope>NUCLEOTIDE SEQUENCE [LARGE SCALE GENOMIC DNA]</scope>
    <source>
        <strain evidence="2 3">WH 0003</strain>
    </source>
</reference>
<proteinExistence type="predicted"/>
<name>G5J3F7_CROWT</name>
<evidence type="ECO:0000313" key="3">
    <source>
        <dbReference type="Proteomes" id="UP000003477"/>
    </source>
</evidence>
<protein>
    <submittedName>
        <fullName evidence="2">Uncharacterized protein</fullName>
    </submittedName>
</protein>
<dbReference type="AlphaFoldDB" id="G5J3F7"/>
<dbReference type="GeneID" id="88765761"/>
<comment type="caution">
    <text evidence="2">The sequence shown here is derived from an EMBL/GenBank/DDBJ whole genome shotgun (WGS) entry which is preliminary data.</text>
</comment>
<gene>
    <name evidence="2" type="ORF">CWATWH0003_2033</name>
</gene>
<dbReference type="Proteomes" id="UP000003477">
    <property type="component" value="Unassembled WGS sequence"/>
</dbReference>
<dbReference type="PATRIC" id="fig|423471.3.peg.1908"/>
<dbReference type="RefSeq" id="WP_007310353.1">
    <property type="nucleotide sequence ID" value="NZ_AESD01000314.1"/>
</dbReference>
<feature type="region of interest" description="Disordered" evidence="1">
    <location>
        <begin position="150"/>
        <end position="171"/>
    </location>
</feature>
<evidence type="ECO:0000313" key="2">
    <source>
        <dbReference type="EMBL" id="EHJ13279.1"/>
    </source>
</evidence>
<organism evidence="2 3">
    <name type="scientific">Crocosphaera watsonii WH 0003</name>
    <dbReference type="NCBI Taxonomy" id="423471"/>
    <lineage>
        <taxon>Bacteria</taxon>
        <taxon>Bacillati</taxon>
        <taxon>Cyanobacteriota</taxon>
        <taxon>Cyanophyceae</taxon>
        <taxon>Oscillatoriophycideae</taxon>
        <taxon>Chroococcales</taxon>
        <taxon>Aphanothecaceae</taxon>
        <taxon>Crocosphaera</taxon>
    </lineage>
</organism>
<evidence type="ECO:0000256" key="1">
    <source>
        <dbReference type="SAM" id="MobiDB-lite"/>
    </source>
</evidence>
<sequence length="171" mass="19009">MPKLRNMLIGAGIAVVGGIGTKMAVDYFRNRDKEEEVPDTEEDVEPASEEEVAYATVEDSTIQEFLDNSFGDPGRYVPTRAPKIFEYQGFQCMVIWAYDNKNEKNQLLAFKYTDEEGRKMIASVGYTADLTDYNLSLYDTPFAIEVNGEQMTSGQGETDGTDEVDLVPAGS</sequence>
<dbReference type="EMBL" id="AESD01000314">
    <property type="protein sequence ID" value="EHJ13279.1"/>
    <property type="molecule type" value="Genomic_DNA"/>
</dbReference>